<dbReference type="EMBL" id="FQTV01000007">
    <property type="protein sequence ID" value="SHF33183.1"/>
    <property type="molecule type" value="Genomic_DNA"/>
</dbReference>
<name>A0A1M5ASH2_9BACE</name>
<evidence type="ECO:0000313" key="1">
    <source>
        <dbReference type="EMBL" id="SHF33183.1"/>
    </source>
</evidence>
<protein>
    <submittedName>
        <fullName evidence="1">Uncharacterized protein</fullName>
    </submittedName>
</protein>
<keyword evidence="2" id="KW-1185">Reference proteome</keyword>
<proteinExistence type="predicted"/>
<dbReference type="OrthoDB" id="1107171at2"/>
<accession>A0A1M5ASH2</accession>
<gene>
    <name evidence="1" type="ORF">SAMN05444405_10783</name>
</gene>
<dbReference type="AlphaFoldDB" id="A0A1M5ASH2"/>
<reference evidence="1 2" key="1">
    <citation type="submission" date="2016-11" db="EMBL/GenBank/DDBJ databases">
        <authorList>
            <person name="Jaros S."/>
            <person name="Januszkiewicz K."/>
            <person name="Wedrychowicz H."/>
        </authorList>
    </citation>
    <scope>NUCLEOTIDE SEQUENCE [LARGE SCALE GENOMIC DNA]</scope>
    <source>
        <strain evidence="1 2">DSM 26991</strain>
    </source>
</reference>
<evidence type="ECO:0000313" key="2">
    <source>
        <dbReference type="Proteomes" id="UP000184509"/>
    </source>
</evidence>
<dbReference type="Proteomes" id="UP000184509">
    <property type="component" value="Unassembled WGS sequence"/>
</dbReference>
<sequence length="112" mass="13078">MKRIFIILFVCCLNSGCEKDVLSLQGNLKITFYNHPADLTVTIYSLEDKDTPIYEVTPEWDGTLDMPLNVGNYLIKPYSTQHYYQEIGLQIMQDKTTSIKYNEYNRVVEKKN</sequence>
<organism evidence="1 2">
    <name type="scientific">Bacteroides luti</name>
    <dbReference type="NCBI Taxonomy" id="1297750"/>
    <lineage>
        <taxon>Bacteria</taxon>
        <taxon>Pseudomonadati</taxon>
        <taxon>Bacteroidota</taxon>
        <taxon>Bacteroidia</taxon>
        <taxon>Bacteroidales</taxon>
        <taxon>Bacteroidaceae</taxon>
        <taxon>Bacteroides</taxon>
    </lineage>
</organism>
<dbReference type="RefSeq" id="WP_073401091.1">
    <property type="nucleotide sequence ID" value="NZ_FQTV01000007.1"/>
</dbReference>